<evidence type="ECO:0000256" key="1">
    <source>
        <dbReference type="ARBA" id="ARBA00004245"/>
    </source>
</evidence>
<dbReference type="AlphaFoldDB" id="A0A5E8BW71"/>
<proteinExistence type="inferred from homology"/>
<keyword evidence="7" id="KW-0206">Cytoskeleton</keyword>
<dbReference type="InterPro" id="IPR036859">
    <property type="entry name" value="CAP-Gly_dom_sf"/>
</dbReference>
<gene>
    <name evidence="11" type="ORF">SAPINGB_P003719</name>
</gene>
<dbReference type="Proteomes" id="UP000398389">
    <property type="component" value="Unassembled WGS sequence"/>
</dbReference>
<keyword evidence="12" id="KW-1185">Reference proteome</keyword>
<dbReference type="PANTHER" id="PTHR18916">
    <property type="entry name" value="DYNACTIN 1-RELATED MICROTUBULE-BINDING"/>
    <property type="match status" value="1"/>
</dbReference>
<evidence type="ECO:0000256" key="2">
    <source>
        <dbReference type="ARBA" id="ARBA00011010"/>
    </source>
</evidence>
<dbReference type="Pfam" id="PF01302">
    <property type="entry name" value="CAP_GLY"/>
    <property type="match status" value="1"/>
</dbReference>
<keyword evidence="4" id="KW-0493">Microtubule</keyword>
<dbReference type="SUPFAM" id="SSF74924">
    <property type="entry name" value="Cap-Gly domain"/>
    <property type="match status" value="1"/>
</dbReference>
<protein>
    <recommendedName>
        <fullName evidence="10">CAP-Gly domain-containing protein</fullName>
    </recommendedName>
</protein>
<accession>A0A5E8BW71</accession>
<evidence type="ECO:0000256" key="8">
    <source>
        <dbReference type="SAM" id="Coils"/>
    </source>
</evidence>
<evidence type="ECO:0000256" key="9">
    <source>
        <dbReference type="SAM" id="MobiDB-lite"/>
    </source>
</evidence>
<dbReference type="Gene3D" id="2.30.30.190">
    <property type="entry name" value="CAP Gly-rich-like domain"/>
    <property type="match status" value="1"/>
</dbReference>
<dbReference type="Pfam" id="PF12455">
    <property type="entry name" value="Dynactin"/>
    <property type="match status" value="1"/>
</dbReference>
<comment type="similarity">
    <text evidence="2">Belongs to the dynactin 150 kDa subunit family.</text>
</comment>
<keyword evidence="3" id="KW-0963">Cytoplasm</keyword>
<evidence type="ECO:0000256" key="7">
    <source>
        <dbReference type="ARBA" id="ARBA00023212"/>
    </source>
</evidence>
<feature type="region of interest" description="Disordered" evidence="9">
    <location>
        <begin position="105"/>
        <end position="126"/>
    </location>
</feature>
<evidence type="ECO:0000256" key="3">
    <source>
        <dbReference type="ARBA" id="ARBA00022490"/>
    </source>
</evidence>
<feature type="domain" description="CAP-Gly" evidence="10">
    <location>
        <begin position="32"/>
        <end position="86"/>
    </location>
</feature>
<name>A0A5E8BW71_9ASCO</name>
<dbReference type="SMART" id="SM01052">
    <property type="entry name" value="CAP_GLY"/>
    <property type="match status" value="1"/>
</dbReference>
<evidence type="ECO:0000256" key="4">
    <source>
        <dbReference type="ARBA" id="ARBA00022701"/>
    </source>
</evidence>
<dbReference type="PROSITE" id="PS50245">
    <property type="entry name" value="CAP_GLY_2"/>
    <property type="match status" value="1"/>
</dbReference>
<comment type="subcellular location">
    <subcellularLocation>
        <location evidence="1">Cytoplasm</location>
        <location evidence="1">Cytoskeleton</location>
    </subcellularLocation>
</comment>
<keyword evidence="6 8" id="KW-0175">Coiled coil</keyword>
<dbReference type="GO" id="GO:0005874">
    <property type="term" value="C:microtubule"/>
    <property type="evidence" value="ECO:0007669"/>
    <property type="project" value="UniProtKB-KW"/>
</dbReference>
<sequence>MNNQPSVPLSIGLRVGHRADSLWKVGTIRFIGTTQFSNGVWVGIELDQPEGKNDGSIGGIRYFECVASSSKQYQIDNDSLYGLFVRPNSVKPLSEIDRLSGTTTPIMQRSTSSTMTKKSFGSLSDNSLMPPPSLPFTYRKPSGSSLGFQQPISRSMTPSNESFMSDPQSEIPDEPTELPEILPRNRPHSPVKIGATPPLGNVSPGYFRQPSPSQLQNSGIISSPKYNRSLSTLSMRSDSSFVSGIGASGGSATVSLELQLDNLRKKLRIMEKKRMEDRDKILRLQSENKDTQRLENIVGRLQAKLAPMHDEVVSLRTKLQESETERTRLLQSSASQDEILEMATLDREMAEEKLENLLVEINELKEEYNNLEIEYEALREENALYEELRASGELGSIIPGDNFESSNDLSIDNAKLSKKNDQLQAALLKIRDVMQEQEKNHKDEIDRLSDNASSAKSMTESYKLIQEQLKDAEDIIYDLRVQLDDALGAEDIIENLSEKNQELTEKCSELQHTIDELETLKALSDELESNHILTEKQLMLELDELEALHNSNEIKLNEAQERNAYLESAIVKFREVVTTLESDLEELRTNNQLINADSAAMAVHTKSLMELNMKLNNTALEANSKTMDLQLRKFEAEQAIEHLSIVKCYLSDGYLSDESSINALLRLDRICFMSQVIEDYLLTRVNSSADNLIPIIPYVKIILSLGEIKRYASLLAYYLRHSDPDEFKQYSQLYSQTEPIERIFSSVIDILHSNNLQEDTFLHELEDALHQLWTLYEDTRKQSSKEPRHEQTMNDLNQIQLTPQFIRDIFLQIEKILSEINMNGISNIGLDGILNQISSFMRVKVFATKLSKELSLSYENELMIPPSFSLTISNISTKCRSLIQFFIQVFEDVQNHTNDSGQINLTEKEIFGIFKKRVEKNISGKDDCTTPSHDDQNNTVISLITQELQTIMNQMKEISSTDTNVFEPIQKSQPPWKINADKLKEIYAVQNEKEKEVVELKAQLQKLATSLRARDKSIEEFEVKVGLLNSKMQKSKEQAEMITELKNALTESFSQEQKLKDSIEKLRKSLIDQEVYLTEKWKKEGLISLGDNINDSRHSENVKIEEISTAALKNEIQGLKETINHLNRVYNVSNIAFKNQNIDFSWLDFDSKKVIRVNNSTAYRSYRKKVHNTLLDARKSLLEFQPSLIKKPEQVIPSIDRRNRTERQHSLWIPKKIDPNYVVASQRDTYFKVRLIIKNLASLEI</sequence>
<dbReference type="GeneID" id="43582535"/>
<organism evidence="11 12">
    <name type="scientific">Magnusiomyces paraingens</name>
    <dbReference type="NCBI Taxonomy" id="2606893"/>
    <lineage>
        <taxon>Eukaryota</taxon>
        <taxon>Fungi</taxon>
        <taxon>Dikarya</taxon>
        <taxon>Ascomycota</taxon>
        <taxon>Saccharomycotina</taxon>
        <taxon>Dipodascomycetes</taxon>
        <taxon>Dipodascales</taxon>
        <taxon>Dipodascaceae</taxon>
        <taxon>Magnusiomyces</taxon>
    </lineage>
</organism>
<feature type="coiled-coil region" evidence="8">
    <location>
        <begin position="340"/>
        <end position="597"/>
    </location>
</feature>
<evidence type="ECO:0000313" key="11">
    <source>
        <dbReference type="EMBL" id="VVT53727.1"/>
    </source>
</evidence>
<feature type="region of interest" description="Disordered" evidence="9">
    <location>
        <begin position="143"/>
        <end position="175"/>
    </location>
</feature>
<reference evidence="11 12" key="1">
    <citation type="submission" date="2019-09" db="EMBL/GenBank/DDBJ databases">
        <authorList>
            <person name="Brejova B."/>
        </authorList>
    </citation>
    <scope>NUCLEOTIDE SEQUENCE [LARGE SCALE GENOMIC DNA]</scope>
</reference>
<evidence type="ECO:0000256" key="5">
    <source>
        <dbReference type="ARBA" id="ARBA00023017"/>
    </source>
</evidence>
<keyword evidence="5" id="KW-0243">Dynein</keyword>
<evidence type="ECO:0000259" key="10">
    <source>
        <dbReference type="PROSITE" id="PS50245"/>
    </source>
</evidence>
<dbReference type="InterPro" id="IPR000938">
    <property type="entry name" value="CAP-Gly_domain"/>
</dbReference>
<dbReference type="RefSeq" id="XP_031854326.1">
    <property type="nucleotide sequence ID" value="XM_031998435.1"/>
</dbReference>
<feature type="coiled-coil region" evidence="8">
    <location>
        <begin position="983"/>
        <end position="1038"/>
    </location>
</feature>
<feature type="coiled-coil region" evidence="8">
    <location>
        <begin position="253"/>
        <end position="304"/>
    </location>
</feature>
<dbReference type="GO" id="GO:0030286">
    <property type="term" value="C:dynein complex"/>
    <property type="evidence" value="ECO:0007669"/>
    <property type="project" value="UniProtKB-KW"/>
</dbReference>
<dbReference type="PROSITE" id="PS00845">
    <property type="entry name" value="CAP_GLY_1"/>
    <property type="match status" value="1"/>
</dbReference>
<evidence type="ECO:0000256" key="6">
    <source>
        <dbReference type="ARBA" id="ARBA00023054"/>
    </source>
</evidence>
<dbReference type="OrthoDB" id="2130750at2759"/>
<dbReference type="EMBL" id="CABVLU010000003">
    <property type="protein sequence ID" value="VVT53727.1"/>
    <property type="molecule type" value="Genomic_DNA"/>
</dbReference>
<evidence type="ECO:0000313" key="12">
    <source>
        <dbReference type="Proteomes" id="UP000398389"/>
    </source>
</evidence>
<dbReference type="InterPro" id="IPR022157">
    <property type="entry name" value="Dynactin"/>
</dbReference>
<feature type="compositionally biased region" description="Polar residues" evidence="9">
    <location>
        <begin position="143"/>
        <end position="168"/>
    </location>
</feature>